<reference evidence="1 2" key="1">
    <citation type="submission" date="2017-02" db="EMBL/GenBank/DDBJ databases">
        <title>Clonality and virulence of isolates of VRE in Hematopoietic Stem Cell Transplanted (HSCT) patients.</title>
        <authorList>
            <person name="Marchi A.P."/>
            <person name="Martins R.C."/>
            <person name="Marie S.K."/>
            <person name="Levin A.S."/>
            <person name="Costa S.F."/>
        </authorList>
    </citation>
    <scope>NUCLEOTIDE SEQUENCE [LARGE SCALE GENOMIC DNA]</scope>
    <source>
        <strain evidence="1 2">LIM1759</strain>
    </source>
</reference>
<name>A0A1S8HY76_ENTFC</name>
<comment type="caution">
    <text evidence="1">The sequence shown here is derived from an EMBL/GenBank/DDBJ whole genome shotgun (WGS) entry which is preliminary data.</text>
</comment>
<proteinExistence type="predicted"/>
<evidence type="ECO:0000313" key="1">
    <source>
        <dbReference type="EMBL" id="OOL82653.1"/>
    </source>
</evidence>
<sequence>MRTPRKRLWRKAFSFKSQGNRRYDKSFVTTPVFLLAFISM</sequence>
<dbReference type="AlphaFoldDB" id="A0A1S8HY76"/>
<organism evidence="1 2">
    <name type="scientific">Enterococcus faecium</name>
    <name type="common">Streptococcus faecium</name>
    <dbReference type="NCBI Taxonomy" id="1352"/>
    <lineage>
        <taxon>Bacteria</taxon>
        <taxon>Bacillati</taxon>
        <taxon>Bacillota</taxon>
        <taxon>Bacilli</taxon>
        <taxon>Lactobacillales</taxon>
        <taxon>Enterococcaceae</taxon>
        <taxon>Enterococcus</taxon>
    </lineage>
</organism>
<dbReference type="EMBL" id="MVGJ01000037">
    <property type="protein sequence ID" value="OOL82653.1"/>
    <property type="molecule type" value="Genomic_DNA"/>
</dbReference>
<accession>A0A1S8HY76</accession>
<protein>
    <submittedName>
        <fullName evidence="1">Uncharacterized protein</fullName>
    </submittedName>
</protein>
<gene>
    <name evidence="1" type="ORF">B1P95_08265</name>
</gene>
<dbReference type="Proteomes" id="UP000191171">
    <property type="component" value="Unassembled WGS sequence"/>
</dbReference>
<evidence type="ECO:0000313" key="2">
    <source>
        <dbReference type="Proteomes" id="UP000191171"/>
    </source>
</evidence>